<dbReference type="OrthoDB" id="5077820at2"/>
<dbReference type="Proteomes" id="UP000244929">
    <property type="component" value="Chromosome"/>
</dbReference>
<organism evidence="1 2">
    <name type="scientific">Flavobacterium album</name>
    <dbReference type="NCBI Taxonomy" id="2175091"/>
    <lineage>
        <taxon>Bacteria</taxon>
        <taxon>Pseudomonadati</taxon>
        <taxon>Bacteroidota</taxon>
        <taxon>Flavobacteriia</taxon>
        <taxon>Flavobacteriales</taxon>
        <taxon>Flavobacteriaceae</taxon>
        <taxon>Flavobacterium</taxon>
    </lineage>
</organism>
<dbReference type="RefSeq" id="WP_108776452.1">
    <property type="nucleotide sequence ID" value="NZ_CP029186.1"/>
</dbReference>
<dbReference type="AlphaFoldDB" id="A0A2S1QTN7"/>
<accession>A0A2S1QTN7</accession>
<reference evidence="1 2" key="1">
    <citation type="submission" date="2018-04" db="EMBL/GenBank/DDBJ databases">
        <title>Genome sequencing of Flavobacterium sp. HYN0059.</title>
        <authorList>
            <person name="Yi H."/>
            <person name="Baek C."/>
        </authorList>
    </citation>
    <scope>NUCLEOTIDE SEQUENCE [LARGE SCALE GENOMIC DNA]</scope>
    <source>
        <strain evidence="1 2">HYN0059</strain>
    </source>
</reference>
<gene>
    <name evidence="1" type="ORF">HYN59_00775</name>
</gene>
<name>A0A2S1QTN7_9FLAO</name>
<protein>
    <submittedName>
        <fullName evidence="1">Uncharacterized protein</fullName>
    </submittedName>
</protein>
<evidence type="ECO:0000313" key="1">
    <source>
        <dbReference type="EMBL" id="AWH83736.1"/>
    </source>
</evidence>
<keyword evidence="2" id="KW-1185">Reference proteome</keyword>
<evidence type="ECO:0000313" key="2">
    <source>
        <dbReference type="Proteomes" id="UP000244929"/>
    </source>
</evidence>
<dbReference type="EMBL" id="CP029186">
    <property type="protein sequence ID" value="AWH83736.1"/>
    <property type="molecule type" value="Genomic_DNA"/>
</dbReference>
<sequence>MKVLGRILDKRIDSLNILIETTISEYYNLAKDILDKNEFQRRRVKSSSSIYELLKTDLRHGCVIPPLVLALAVDAKSTNDDKDEELLNKINENKESLIILDGLQRTYTIRDLVNELNDKGDPDKETILNNKLRIEIYMGINKLGILYRMLTLNTGQTPMSSRHQIEIIYSDYIKGGLEDIKLLKEVDGDTPNKLGEYKFKDVIDGFTSYLERDYLTIDRVDILDNIKSLEKLAVENQGTDLFLEFLNTYHLFVKKMVEISKDWNFNEEDIETKLSGQPFAKNAVKIFNKSQVMTGFGSALGKLLDFKSIEKVSDVNDLIENLSSPNIYDDFYNFMSKLDNIRVIAKKIGNDQRMFFHFFFRELFDRKSDGYTNIEVSINEAYKQYERKTQ</sequence>
<dbReference type="KEGG" id="falb:HYN59_00775"/>
<proteinExistence type="predicted"/>